<dbReference type="EMBL" id="CAXDID020000089">
    <property type="protein sequence ID" value="CAL6021400.1"/>
    <property type="molecule type" value="Genomic_DNA"/>
</dbReference>
<dbReference type="EMBL" id="CAXDID020000089">
    <property type="protein sequence ID" value="CAL6021384.1"/>
    <property type="molecule type" value="Genomic_DNA"/>
</dbReference>
<protein>
    <submittedName>
        <fullName evidence="3">Hypothetical_protein</fullName>
    </submittedName>
</protein>
<proteinExistence type="predicted"/>
<sequence>MISNSSKYSFNLPSVLKPLWNSSVSCSNTAVERNSVKFFEEAEFSLNRASSVEYLLSPLKKQIFAKKLEQNARELKDMAKSIGHMDRYVQTIDSNVVVLQMNNERILFTVLMQNEALLK</sequence>
<evidence type="ECO:0000313" key="2">
    <source>
        <dbReference type="EMBL" id="CAI9946320.1"/>
    </source>
</evidence>
<accession>A0AA86PY75</accession>
<reference evidence="3 5" key="2">
    <citation type="submission" date="2024-07" db="EMBL/GenBank/DDBJ databases">
        <authorList>
            <person name="Akdeniz Z."/>
        </authorList>
    </citation>
    <scope>NUCLEOTIDE SEQUENCE [LARGE SCALE GENOMIC DNA]</scope>
</reference>
<dbReference type="AlphaFoldDB" id="A0AA86PY75"/>
<evidence type="ECO:0000313" key="1">
    <source>
        <dbReference type="EMBL" id="CAI9946312.1"/>
    </source>
</evidence>
<dbReference type="EMBL" id="CATOUU010000762">
    <property type="protein sequence ID" value="CAI9946312.1"/>
    <property type="molecule type" value="Genomic_DNA"/>
</dbReference>
<keyword evidence="5" id="KW-1185">Reference proteome</keyword>
<evidence type="ECO:0000313" key="4">
    <source>
        <dbReference type="EMBL" id="CAL6021400.1"/>
    </source>
</evidence>
<gene>
    <name evidence="3" type="ORF">HINF_LOCUS28137</name>
    <name evidence="4" type="ORF">HINF_LOCUS28145</name>
    <name evidence="1" type="ORF">HINF_LOCUS33957</name>
    <name evidence="2" type="ORF">HINF_LOCUS33965</name>
</gene>
<dbReference type="EMBL" id="CATOUU010000762">
    <property type="protein sequence ID" value="CAI9946320.1"/>
    <property type="molecule type" value="Genomic_DNA"/>
</dbReference>
<name>A0AA86PY75_9EUKA</name>
<dbReference type="Proteomes" id="UP001642409">
    <property type="component" value="Unassembled WGS sequence"/>
</dbReference>
<evidence type="ECO:0000313" key="3">
    <source>
        <dbReference type="EMBL" id="CAL6021384.1"/>
    </source>
</evidence>
<reference evidence="1" key="1">
    <citation type="submission" date="2023-06" db="EMBL/GenBank/DDBJ databases">
        <authorList>
            <person name="Kurt Z."/>
        </authorList>
    </citation>
    <scope>NUCLEOTIDE SEQUENCE</scope>
</reference>
<evidence type="ECO:0000313" key="5">
    <source>
        <dbReference type="Proteomes" id="UP001642409"/>
    </source>
</evidence>
<organism evidence="1">
    <name type="scientific">Hexamita inflata</name>
    <dbReference type="NCBI Taxonomy" id="28002"/>
    <lineage>
        <taxon>Eukaryota</taxon>
        <taxon>Metamonada</taxon>
        <taxon>Diplomonadida</taxon>
        <taxon>Hexamitidae</taxon>
        <taxon>Hexamitinae</taxon>
        <taxon>Hexamita</taxon>
    </lineage>
</organism>
<comment type="caution">
    <text evidence="1">The sequence shown here is derived from an EMBL/GenBank/DDBJ whole genome shotgun (WGS) entry which is preliminary data.</text>
</comment>